<evidence type="ECO:0000313" key="1">
    <source>
        <dbReference type="EMBL" id="CAC5378006.1"/>
    </source>
</evidence>
<name>A0A6J8B351_MYTCO</name>
<accession>A0A6J8B351</accession>
<dbReference type="Proteomes" id="UP000507470">
    <property type="component" value="Unassembled WGS sequence"/>
</dbReference>
<sequence>MQSFQTLQPVSQNLYTSTPIHNNVAQSNAPRAFPYQGQSCTVPTMSTNDQMMNNMYVTQPNLPVIIQDIQVKLQKLDLLDNVCDRLAAIERKFDVVDQYIAQLKQTAQIQDKKPLSNDDMRHFHSRISELECSGPRQAYHDCCRQIVCRWSTLYSRIKQNSPNIARP</sequence>
<proteinExistence type="predicted"/>
<evidence type="ECO:0000313" key="2">
    <source>
        <dbReference type="Proteomes" id="UP000507470"/>
    </source>
</evidence>
<reference evidence="1 2" key="1">
    <citation type="submission" date="2020-06" db="EMBL/GenBank/DDBJ databases">
        <authorList>
            <person name="Li R."/>
            <person name="Bekaert M."/>
        </authorList>
    </citation>
    <scope>NUCLEOTIDE SEQUENCE [LARGE SCALE GENOMIC DNA]</scope>
    <source>
        <strain evidence="2">wild</strain>
    </source>
</reference>
<keyword evidence="2" id="KW-1185">Reference proteome</keyword>
<organism evidence="1 2">
    <name type="scientific">Mytilus coruscus</name>
    <name type="common">Sea mussel</name>
    <dbReference type="NCBI Taxonomy" id="42192"/>
    <lineage>
        <taxon>Eukaryota</taxon>
        <taxon>Metazoa</taxon>
        <taxon>Spiralia</taxon>
        <taxon>Lophotrochozoa</taxon>
        <taxon>Mollusca</taxon>
        <taxon>Bivalvia</taxon>
        <taxon>Autobranchia</taxon>
        <taxon>Pteriomorphia</taxon>
        <taxon>Mytilida</taxon>
        <taxon>Mytiloidea</taxon>
        <taxon>Mytilidae</taxon>
        <taxon>Mytilinae</taxon>
        <taxon>Mytilus</taxon>
    </lineage>
</organism>
<protein>
    <submittedName>
        <fullName evidence="1">Uncharacterized protein</fullName>
    </submittedName>
</protein>
<dbReference type="AlphaFoldDB" id="A0A6J8B351"/>
<gene>
    <name evidence="1" type="ORF">MCOR_14255</name>
</gene>
<dbReference type="EMBL" id="CACVKT020002461">
    <property type="protein sequence ID" value="CAC5378006.1"/>
    <property type="molecule type" value="Genomic_DNA"/>
</dbReference>